<reference evidence="1" key="1">
    <citation type="submission" date="2023-08" db="EMBL/GenBank/DDBJ databases">
        <title>Emergence of clinically-relevant ST2 carbapenem-resistant Acinetobacter baumannii strains in hospital sewages in Zhejiang, East of China.</title>
        <authorList>
            <person name="Kaichao C."/>
            <person name="Zhang R."/>
        </authorList>
    </citation>
    <scope>NUCLEOTIDE SEQUENCE</scope>
    <source>
        <strain evidence="1">M-RB-37</strain>
    </source>
</reference>
<dbReference type="RefSeq" id="WP_308981104.1">
    <property type="nucleotide sequence ID" value="NZ_JAVIDL010000006.1"/>
</dbReference>
<evidence type="ECO:0008006" key="3">
    <source>
        <dbReference type="Google" id="ProtNLM"/>
    </source>
</evidence>
<proteinExistence type="predicted"/>
<dbReference type="Proteomes" id="UP001243844">
    <property type="component" value="Unassembled WGS sequence"/>
</dbReference>
<dbReference type="PROSITE" id="PS51257">
    <property type="entry name" value="PROKAR_LIPOPROTEIN"/>
    <property type="match status" value="1"/>
</dbReference>
<evidence type="ECO:0000313" key="2">
    <source>
        <dbReference type="Proteomes" id="UP001243844"/>
    </source>
</evidence>
<organism evidence="1 2">
    <name type="scientific">Acinetobacter rudis</name>
    <dbReference type="NCBI Taxonomy" id="632955"/>
    <lineage>
        <taxon>Bacteria</taxon>
        <taxon>Pseudomonadati</taxon>
        <taxon>Pseudomonadota</taxon>
        <taxon>Gammaproteobacteria</taxon>
        <taxon>Moraxellales</taxon>
        <taxon>Moraxellaceae</taxon>
        <taxon>Acinetobacter</taxon>
    </lineage>
</organism>
<dbReference type="EMBL" id="JAVIDL010000006">
    <property type="protein sequence ID" value="MDQ8935050.1"/>
    <property type="molecule type" value="Genomic_DNA"/>
</dbReference>
<protein>
    <recommendedName>
        <fullName evidence="3">Lipoprotein</fullName>
    </recommendedName>
</protein>
<gene>
    <name evidence="1" type="ORF">RFH47_04810</name>
</gene>
<name>A0AAW8J904_9GAMM</name>
<comment type="caution">
    <text evidence="1">The sequence shown here is derived from an EMBL/GenBank/DDBJ whole genome shotgun (WGS) entry which is preliminary data.</text>
</comment>
<accession>A0AAW8J904</accession>
<dbReference type="AlphaFoldDB" id="A0AAW8J904"/>
<evidence type="ECO:0000313" key="1">
    <source>
        <dbReference type="EMBL" id="MDQ8935050.1"/>
    </source>
</evidence>
<sequence length="255" mass="27941">MKKINQFVGVFSAIFLAACSQKPIETQQNSTRLNQETTAVSVAKDRITNAKISSEERLGTSWGDDIQSQVTEVDLRRLSNKPVAEVLLRYANKDFQGRAVNSIALNAGKISLSVVDDRGHGLALYRADQQYFLAGKNGQSYQLRYENHTGKTFEVVASVDGLDVINGRAASRHNAGYVLEPYKTLDIEGFRKSNDAVASFTFSQPKDAYAANSVSGSVQNTGIIGSVIYELKVPEVKQRSNNQYAPAPNAFPADR</sequence>